<dbReference type="InterPro" id="IPR039424">
    <property type="entry name" value="SBP_5"/>
</dbReference>
<evidence type="ECO:0000256" key="2">
    <source>
        <dbReference type="ARBA" id="ARBA00022448"/>
    </source>
</evidence>
<sequence>MRLEARCKPWQALLLAPVLVLAACAGGGDNAGGEEAAGPPQRGGELTVLEDSAFTGGWPSGLDPATNTTGGANISQMSAIYGGLFQLRADDGDSDGSNAEVKPHQAEGYELLDGGKTVKITIRDGITFTDGTPFDAEAVAFNFRRDIESPCTCSPTWPLAEQDGITVEGDRTVVLRFTRPYAGVINSFPVSNVNWIASPAALEKAGEEKFKINPVGAGPFKVVSNKLSSELVLQRNPDYFKEGLPYLDKLTFKSVGGDQPAYQALLAGQGDAYEGLSTTPLLEQARSNGQLTVTVQPATSPYVIQLNTKAKPFDDKRAREAIYYATNFEAISEGLFKGLYPVSQMFTGPGGLFHHETVPGYRTHDPAKAKQLVDELGGLSVELGTLGSYVAQQVMTALQTQWQEAGIKVKVDTYQLSTLVQQFNSGKWQAMLQTAGAWDPAAGVGVGFRFSSQSPFSGVADQKLEDLLNQAAASVDPRDRDRLYQQAGKYISDNAYAPFGLAFAPANLAVKGVHAPGLTTKIPPIVVNPGVIWEEAWKSSGG</sequence>
<evidence type="ECO:0000256" key="4">
    <source>
        <dbReference type="SAM" id="SignalP"/>
    </source>
</evidence>
<feature type="chain" id="PRO_5038602001" evidence="4">
    <location>
        <begin position="23"/>
        <end position="542"/>
    </location>
</feature>
<evidence type="ECO:0000256" key="1">
    <source>
        <dbReference type="ARBA" id="ARBA00005695"/>
    </source>
</evidence>
<accession>A0A7X5UNS8</accession>
<dbReference type="AlphaFoldDB" id="A0A7X5UNS8"/>
<evidence type="ECO:0000313" key="7">
    <source>
        <dbReference type="Proteomes" id="UP000545493"/>
    </source>
</evidence>
<dbReference type="Proteomes" id="UP000545493">
    <property type="component" value="Unassembled WGS sequence"/>
</dbReference>
<name>A0A7X5UNS8_9PSEU</name>
<keyword evidence="7" id="KW-1185">Reference proteome</keyword>
<reference evidence="6 7" key="1">
    <citation type="submission" date="2020-03" db="EMBL/GenBank/DDBJ databases">
        <title>Sequencing the genomes of 1000 actinobacteria strains.</title>
        <authorList>
            <person name="Klenk H.-P."/>
        </authorList>
    </citation>
    <scope>NUCLEOTIDE SEQUENCE [LARGE SCALE GENOMIC DNA]</scope>
    <source>
        <strain evidence="6 7">DSM 45685</strain>
    </source>
</reference>
<dbReference type="PANTHER" id="PTHR30290">
    <property type="entry name" value="PERIPLASMIC BINDING COMPONENT OF ABC TRANSPORTER"/>
    <property type="match status" value="1"/>
</dbReference>
<evidence type="ECO:0000259" key="5">
    <source>
        <dbReference type="Pfam" id="PF00496"/>
    </source>
</evidence>
<dbReference type="InterPro" id="IPR000914">
    <property type="entry name" value="SBP_5_dom"/>
</dbReference>
<dbReference type="PANTHER" id="PTHR30290:SF9">
    <property type="entry name" value="OLIGOPEPTIDE-BINDING PROTEIN APPA"/>
    <property type="match status" value="1"/>
</dbReference>
<gene>
    <name evidence="6" type="ORF">FHU38_001749</name>
</gene>
<dbReference type="RefSeq" id="WP_313886708.1">
    <property type="nucleotide sequence ID" value="NZ_JAAOYM010000001.1"/>
</dbReference>
<dbReference type="GO" id="GO:0042597">
    <property type="term" value="C:periplasmic space"/>
    <property type="evidence" value="ECO:0007669"/>
    <property type="project" value="UniProtKB-ARBA"/>
</dbReference>
<feature type="domain" description="Solute-binding protein family 5" evidence="5">
    <location>
        <begin position="100"/>
        <end position="442"/>
    </location>
</feature>
<dbReference type="PIRSF" id="PIRSF002741">
    <property type="entry name" value="MppA"/>
    <property type="match status" value="1"/>
</dbReference>
<keyword evidence="3 4" id="KW-0732">Signal</keyword>
<proteinExistence type="inferred from homology"/>
<comment type="similarity">
    <text evidence="1">Belongs to the bacterial solute-binding protein 5 family.</text>
</comment>
<comment type="caution">
    <text evidence="6">The sequence shown here is derived from an EMBL/GenBank/DDBJ whole genome shotgun (WGS) entry which is preliminary data.</text>
</comment>
<dbReference type="EMBL" id="JAAOYM010000001">
    <property type="protein sequence ID" value="NIJ11405.1"/>
    <property type="molecule type" value="Genomic_DNA"/>
</dbReference>
<protein>
    <submittedName>
        <fullName evidence="6">Peptide/nickel transport system substrate-binding protein</fullName>
    </submittedName>
</protein>
<evidence type="ECO:0000256" key="3">
    <source>
        <dbReference type="ARBA" id="ARBA00022729"/>
    </source>
</evidence>
<dbReference type="CDD" id="cd00995">
    <property type="entry name" value="PBP2_NikA_DppA_OppA_like"/>
    <property type="match status" value="1"/>
</dbReference>
<dbReference type="InterPro" id="IPR030678">
    <property type="entry name" value="Peptide/Ni-bd"/>
</dbReference>
<dbReference type="Gene3D" id="3.10.105.10">
    <property type="entry name" value="Dipeptide-binding Protein, Domain 3"/>
    <property type="match status" value="1"/>
</dbReference>
<dbReference type="GO" id="GO:1904680">
    <property type="term" value="F:peptide transmembrane transporter activity"/>
    <property type="evidence" value="ECO:0007669"/>
    <property type="project" value="TreeGrafter"/>
</dbReference>
<organism evidence="6 7">
    <name type="scientific">Saccharomonospora amisosensis</name>
    <dbReference type="NCBI Taxonomy" id="1128677"/>
    <lineage>
        <taxon>Bacteria</taxon>
        <taxon>Bacillati</taxon>
        <taxon>Actinomycetota</taxon>
        <taxon>Actinomycetes</taxon>
        <taxon>Pseudonocardiales</taxon>
        <taxon>Pseudonocardiaceae</taxon>
        <taxon>Saccharomonospora</taxon>
    </lineage>
</organism>
<dbReference type="Pfam" id="PF00496">
    <property type="entry name" value="SBP_bac_5"/>
    <property type="match status" value="1"/>
</dbReference>
<feature type="signal peptide" evidence="4">
    <location>
        <begin position="1"/>
        <end position="22"/>
    </location>
</feature>
<dbReference type="Gene3D" id="3.40.190.10">
    <property type="entry name" value="Periplasmic binding protein-like II"/>
    <property type="match status" value="1"/>
</dbReference>
<dbReference type="GO" id="GO:0043190">
    <property type="term" value="C:ATP-binding cassette (ABC) transporter complex"/>
    <property type="evidence" value="ECO:0007669"/>
    <property type="project" value="InterPro"/>
</dbReference>
<dbReference type="PROSITE" id="PS51257">
    <property type="entry name" value="PROKAR_LIPOPROTEIN"/>
    <property type="match status" value="1"/>
</dbReference>
<evidence type="ECO:0000313" key="6">
    <source>
        <dbReference type="EMBL" id="NIJ11405.1"/>
    </source>
</evidence>
<keyword evidence="2" id="KW-0813">Transport</keyword>
<dbReference type="SUPFAM" id="SSF53850">
    <property type="entry name" value="Periplasmic binding protein-like II"/>
    <property type="match status" value="1"/>
</dbReference>
<dbReference type="GO" id="GO:0015833">
    <property type="term" value="P:peptide transport"/>
    <property type="evidence" value="ECO:0007669"/>
    <property type="project" value="TreeGrafter"/>
</dbReference>